<name>A0A087GRJ0_ARAAL</name>
<evidence type="ECO:0000313" key="2">
    <source>
        <dbReference type="EMBL" id="KFK32492.1"/>
    </source>
</evidence>
<dbReference type="PANTHER" id="PTHR31286:SF163">
    <property type="entry name" value="ZINC KNUCKLE CX2CX4HX4C DOMAIN-CONTAINING PROTEIN"/>
    <property type="match status" value="1"/>
</dbReference>
<feature type="compositionally biased region" description="Basic and acidic residues" evidence="1">
    <location>
        <begin position="188"/>
        <end position="200"/>
    </location>
</feature>
<gene>
    <name evidence="2" type="ordered locus">AALP_Aa6g249600</name>
</gene>
<dbReference type="OrthoDB" id="1113844at2759"/>
<dbReference type="Gramene" id="KFK32492">
    <property type="protein sequence ID" value="KFK32492"/>
    <property type="gene ID" value="AALP_AA6G249600"/>
</dbReference>
<evidence type="ECO:0008006" key="4">
    <source>
        <dbReference type="Google" id="ProtNLM"/>
    </source>
</evidence>
<sequence length="354" mass="38862">MVSLVRWEPYVAPDYPSVITFWARIKGLPLQYGAVDLLMAMEELLGHASKVDVDAGFVRVTFNGFQPLIKSSIVPFDNGDEVEVQIDYEGLANHCHHCLPLTHLSSSYPELCVHLVGGNGKKEEVIRNGMGSGSGSHDQVAWEIPRKKSAKRSLNQVDFATVDNSGSQREEGRSGELANLGHGSAKVPGRDGHFNKRDSYRNGSSFRAKEERVNSYGRGRSGGWPAPLYKTKRDQNTLVPGQGNRCVEPSDPKPMVVDKGKGKEIDIMEFDGNVGIEDDELLPEEGELGVDDFEFEDPGVLLEGTTSHDDGFLNQNEGEYEETRGFDGETGNDGDYGTKNYYQERDGGSPEATG</sequence>
<protein>
    <recommendedName>
        <fullName evidence="4">DUF4283 domain-containing protein</fullName>
    </recommendedName>
</protein>
<dbReference type="InterPro" id="IPR040256">
    <property type="entry name" value="At4g02000-like"/>
</dbReference>
<dbReference type="eggNOG" id="KOG1075">
    <property type="taxonomic scope" value="Eukaryota"/>
</dbReference>
<feature type="region of interest" description="Disordered" evidence="1">
    <location>
        <begin position="160"/>
        <end position="229"/>
    </location>
</feature>
<evidence type="ECO:0000313" key="3">
    <source>
        <dbReference type="Proteomes" id="UP000029120"/>
    </source>
</evidence>
<organism evidence="2 3">
    <name type="scientific">Arabis alpina</name>
    <name type="common">Alpine rock-cress</name>
    <dbReference type="NCBI Taxonomy" id="50452"/>
    <lineage>
        <taxon>Eukaryota</taxon>
        <taxon>Viridiplantae</taxon>
        <taxon>Streptophyta</taxon>
        <taxon>Embryophyta</taxon>
        <taxon>Tracheophyta</taxon>
        <taxon>Spermatophyta</taxon>
        <taxon>Magnoliopsida</taxon>
        <taxon>eudicotyledons</taxon>
        <taxon>Gunneridae</taxon>
        <taxon>Pentapetalae</taxon>
        <taxon>rosids</taxon>
        <taxon>malvids</taxon>
        <taxon>Brassicales</taxon>
        <taxon>Brassicaceae</taxon>
        <taxon>Arabideae</taxon>
        <taxon>Arabis</taxon>
    </lineage>
</organism>
<dbReference type="EMBL" id="CM002874">
    <property type="protein sequence ID" value="KFK32492.1"/>
    <property type="molecule type" value="Genomic_DNA"/>
</dbReference>
<proteinExistence type="predicted"/>
<reference evidence="3" key="1">
    <citation type="journal article" date="2015" name="Nat. Plants">
        <title>Genome expansion of Arabis alpina linked with retrotransposition and reduced symmetric DNA methylation.</title>
        <authorList>
            <person name="Willing E.M."/>
            <person name="Rawat V."/>
            <person name="Mandakova T."/>
            <person name="Maumus F."/>
            <person name="James G.V."/>
            <person name="Nordstroem K.J."/>
            <person name="Becker C."/>
            <person name="Warthmann N."/>
            <person name="Chica C."/>
            <person name="Szarzynska B."/>
            <person name="Zytnicki M."/>
            <person name="Albani M.C."/>
            <person name="Kiefer C."/>
            <person name="Bergonzi S."/>
            <person name="Castaings L."/>
            <person name="Mateos J.L."/>
            <person name="Berns M.C."/>
            <person name="Bujdoso N."/>
            <person name="Piofczyk T."/>
            <person name="de Lorenzo L."/>
            <person name="Barrero-Sicilia C."/>
            <person name="Mateos I."/>
            <person name="Piednoel M."/>
            <person name="Hagmann J."/>
            <person name="Chen-Min-Tao R."/>
            <person name="Iglesias-Fernandez R."/>
            <person name="Schuster S.C."/>
            <person name="Alonso-Blanco C."/>
            <person name="Roudier F."/>
            <person name="Carbonero P."/>
            <person name="Paz-Ares J."/>
            <person name="Davis S.J."/>
            <person name="Pecinka A."/>
            <person name="Quesneville H."/>
            <person name="Colot V."/>
            <person name="Lysak M.A."/>
            <person name="Weigel D."/>
            <person name="Coupland G."/>
            <person name="Schneeberger K."/>
        </authorList>
    </citation>
    <scope>NUCLEOTIDE SEQUENCE [LARGE SCALE GENOMIC DNA]</scope>
    <source>
        <strain evidence="3">cv. Pajares</strain>
    </source>
</reference>
<evidence type="ECO:0000256" key="1">
    <source>
        <dbReference type="SAM" id="MobiDB-lite"/>
    </source>
</evidence>
<keyword evidence="3" id="KW-1185">Reference proteome</keyword>
<dbReference type="OMA" id="VITFWAR"/>
<dbReference type="AlphaFoldDB" id="A0A087GRJ0"/>
<feature type="region of interest" description="Disordered" evidence="1">
    <location>
        <begin position="300"/>
        <end position="354"/>
    </location>
</feature>
<dbReference type="PANTHER" id="PTHR31286">
    <property type="entry name" value="GLYCINE-RICH CELL WALL STRUCTURAL PROTEIN 1.8-LIKE"/>
    <property type="match status" value="1"/>
</dbReference>
<dbReference type="Proteomes" id="UP000029120">
    <property type="component" value="Chromosome 6"/>
</dbReference>
<accession>A0A087GRJ0</accession>